<evidence type="ECO:0000313" key="3">
    <source>
        <dbReference type="Proteomes" id="UP001307839"/>
    </source>
</evidence>
<dbReference type="Pfam" id="PF10721">
    <property type="entry name" value="DUF2514"/>
    <property type="match status" value="1"/>
</dbReference>
<evidence type="ECO:0000256" key="1">
    <source>
        <dbReference type="SAM" id="MobiDB-lite"/>
    </source>
</evidence>
<sequence>MTWLKLVPAWAWWLLAVLVVGAGQQYRLMDSQGETDSAKVETAKVKRDLADYRLEVSERDRRAAAQARNEEQRRQKAADEEGENARQKLGLAEGRAATAESAADGMRGEIERLRAGRSATCDTIATQQRETGTSAVVVLGGLLEKSDRMAGSCAAALERSRIAGLSCERTYDAVRGTARNPNGSHNSN</sequence>
<accession>A0AB35WTU8</accession>
<dbReference type="AlphaFoldDB" id="A0AB35WTU8"/>
<evidence type="ECO:0000313" key="2">
    <source>
        <dbReference type="EMBL" id="MEE1866679.1"/>
    </source>
</evidence>
<feature type="region of interest" description="Disordered" evidence="1">
    <location>
        <begin position="60"/>
        <end position="104"/>
    </location>
</feature>
<dbReference type="InterPro" id="IPR019659">
    <property type="entry name" value="DUF2514"/>
</dbReference>
<dbReference type="Proteomes" id="UP001307839">
    <property type="component" value="Unassembled WGS sequence"/>
</dbReference>
<keyword evidence="3" id="KW-1185">Reference proteome</keyword>
<proteinExistence type="predicted"/>
<comment type="caution">
    <text evidence="2">The sequence shown here is derived from an EMBL/GenBank/DDBJ whole genome shotgun (WGS) entry which is preliminary data.</text>
</comment>
<feature type="compositionally biased region" description="Basic and acidic residues" evidence="1">
    <location>
        <begin position="60"/>
        <end position="86"/>
    </location>
</feature>
<dbReference type="RefSeq" id="WP_330079391.1">
    <property type="nucleotide sequence ID" value="NZ_JAZDCU010000041.1"/>
</dbReference>
<dbReference type="EMBL" id="JAZDQP010000006">
    <property type="protein sequence ID" value="MEE1866679.1"/>
    <property type="molecule type" value="Genomic_DNA"/>
</dbReference>
<protein>
    <submittedName>
        <fullName evidence="2">DUF2514 family protein</fullName>
    </submittedName>
</protein>
<reference evidence="2 3" key="1">
    <citation type="submission" date="2024-01" db="EMBL/GenBank/DDBJ databases">
        <title>Unpublished Manusciprt.</title>
        <authorList>
            <person name="Duman M."/>
            <person name="Valdes E.G."/>
            <person name="Ajmi N."/>
            <person name="Altun S."/>
            <person name="Saticioglu I.B."/>
        </authorList>
    </citation>
    <scope>NUCLEOTIDE SEQUENCE [LARGE SCALE GENOMIC DNA]</scope>
    <source>
        <strain evidence="2 3">120P</strain>
    </source>
</reference>
<organism evidence="2 3">
    <name type="scientific">Pseudomonas auratipiscis</name>
    <dbReference type="NCBI Taxonomy" id="3115853"/>
    <lineage>
        <taxon>Bacteria</taxon>
        <taxon>Pseudomonadati</taxon>
        <taxon>Pseudomonadota</taxon>
        <taxon>Gammaproteobacteria</taxon>
        <taxon>Pseudomonadales</taxon>
        <taxon>Pseudomonadaceae</taxon>
        <taxon>Pseudomonas</taxon>
    </lineage>
</organism>
<feature type="compositionally biased region" description="Low complexity" evidence="1">
    <location>
        <begin position="92"/>
        <end position="103"/>
    </location>
</feature>
<name>A0AB35WTU8_9PSED</name>
<gene>
    <name evidence="2" type="ORF">V0R53_09740</name>
</gene>